<dbReference type="EMBL" id="CM042011">
    <property type="protein sequence ID" value="KAI3766222.1"/>
    <property type="molecule type" value="Genomic_DNA"/>
</dbReference>
<accession>A0ACB9F523</accession>
<organism evidence="1 2">
    <name type="scientific">Cichorium intybus</name>
    <name type="common">Chicory</name>
    <dbReference type="NCBI Taxonomy" id="13427"/>
    <lineage>
        <taxon>Eukaryota</taxon>
        <taxon>Viridiplantae</taxon>
        <taxon>Streptophyta</taxon>
        <taxon>Embryophyta</taxon>
        <taxon>Tracheophyta</taxon>
        <taxon>Spermatophyta</taxon>
        <taxon>Magnoliopsida</taxon>
        <taxon>eudicotyledons</taxon>
        <taxon>Gunneridae</taxon>
        <taxon>Pentapetalae</taxon>
        <taxon>asterids</taxon>
        <taxon>campanulids</taxon>
        <taxon>Asterales</taxon>
        <taxon>Asteraceae</taxon>
        <taxon>Cichorioideae</taxon>
        <taxon>Cichorieae</taxon>
        <taxon>Cichoriinae</taxon>
        <taxon>Cichorium</taxon>
    </lineage>
</organism>
<keyword evidence="2" id="KW-1185">Reference proteome</keyword>
<proteinExistence type="predicted"/>
<gene>
    <name evidence="1" type="ORF">L2E82_16274</name>
</gene>
<comment type="caution">
    <text evidence="1">The sequence shown here is derived from an EMBL/GenBank/DDBJ whole genome shotgun (WGS) entry which is preliminary data.</text>
</comment>
<reference evidence="1 2" key="2">
    <citation type="journal article" date="2022" name="Mol. Ecol. Resour.">
        <title>The genomes of chicory, endive, great burdock and yacon provide insights into Asteraceae paleo-polyploidization history and plant inulin production.</title>
        <authorList>
            <person name="Fan W."/>
            <person name="Wang S."/>
            <person name="Wang H."/>
            <person name="Wang A."/>
            <person name="Jiang F."/>
            <person name="Liu H."/>
            <person name="Zhao H."/>
            <person name="Xu D."/>
            <person name="Zhang Y."/>
        </authorList>
    </citation>
    <scope>NUCLEOTIDE SEQUENCE [LARGE SCALE GENOMIC DNA]</scope>
    <source>
        <strain evidence="2">cv. Punajuju</strain>
        <tissue evidence="1">Leaves</tissue>
    </source>
</reference>
<protein>
    <submittedName>
        <fullName evidence="1">Uncharacterized protein</fullName>
    </submittedName>
</protein>
<dbReference type="Proteomes" id="UP001055811">
    <property type="component" value="Linkage Group LG03"/>
</dbReference>
<evidence type="ECO:0000313" key="1">
    <source>
        <dbReference type="EMBL" id="KAI3766222.1"/>
    </source>
</evidence>
<name>A0ACB9F523_CICIN</name>
<reference evidence="2" key="1">
    <citation type="journal article" date="2022" name="Mol. Ecol. Resour.">
        <title>The genomes of chicory, endive, great burdock and yacon provide insights into Asteraceae palaeo-polyploidization history and plant inulin production.</title>
        <authorList>
            <person name="Fan W."/>
            <person name="Wang S."/>
            <person name="Wang H."/>
            <person name="Wang A."/>
            <person name="Jiang F."/>
            <person name="Liu H."/>
            <person name="Zhao H."/>
            <person name="Xu D."/>
            <person name="Zhang Y."/>
        </authorList>
    </citation>
    <scope>NUCLEOTIDE SEQUENCE [LARGE SCALE GENOMIC DNA]</scope>
    <source>
        <strain evidence="2">cv. Punajuju</strain>
    </source>
</reference>
<evidence type="ECO:0000313" key="2">
    <source>
        <dbReference type="Proteomes" id="UP001055811"/>
    </source>
</evidence>
<sequence length="252" mass="28331">MVASILTPAPAAFSFVCICSTSCSRLFQGDPSVTAISTPPSSHRLKKGLQRDTWCPLSLEFSISPVILWAWHVDVVLADLLYEGQPTDEFVVQLGSGSAKYTILGILRWMGLVIRCVKPPTRYTEEVRLLMVHYAVLSVKIRDTGDFKRIEREDLELLVIIANDHGNIHITVDLTVNQRNCRGCSQSWKRFLLLWDDAVYVNGSWISGLPCCYLKFIDYNEIEVVTGQMVMVTYPKVCVVIIKNIGQMKVSS</sequence>